<dbReference type="GeneID" id="23613846"/>
<dbReference type="Proteomes" id="UP000028924">
    <property type="component" value="Unassembled WGS sequence"/>
</dbReference>
<evidence type="ECO:0000256" key="1">
    <source>
        <dbReference type="ARBA" id="ARBA00004430"/>
    </source>
</evidence>
<reference evidence="2 3" key="1">
    <citation type="journal article" date="2014" name="BMC Genomics">
        <title>Oil accumulation mechanisms of the oleaginous microalga Chlorella protothecoides revealed through its genome, transcriptomes, and proteomes.</title>
        <authorList>
            <person name="Gao C."/>
            <person name="Wang Y."/>
            <person name="Shen Y."/>
            <person name="Yan D."/>
            <person name="He X."/>
            <person name="Dai J."/>
            <person name="Wu Q."/>
        </authorList>
    </citation>
    <scope>NUCLEOTIDE SEQUENCE [LARGE SCALE GENOMIC DNA]</scope>
    <source>
        <strain evidence="2 3">0710</strain>
    </source>
</reference>
<dbReference type="eggNOG" id="KOG1947">
    <property type="taxonomic scope" value="Eukaryota"/>
</dbReference>
<name>A0A087SIQ9_AUXPR</name>
<dbReference type="SUPFAM" id="SSF52058">
    <property type="entry name" value="L domain-like"/>
    <property type="match status" value="1"/>
</dbReference>
<organism evidence="2 3">
    <name type="scientific">Auxenochlorella protothecoides</name>
    <name type="common">Green microalga</name>
    <name type="synonym">Chlorella protothecoides</name>
    <dbReference type="NCBI Taxonomy" id="3075"/>
    <lineage>
        <taxon>Eukaryota</taxon>
        <taxon>Viridiplantae</taxon>
        <taxon>Chlorophyta</taxon>
        <taxon>core chlorophytes</taxon>
        <taxon>Trebouxiophyceae</taxon>
        <taxon>Chlorellales</taxon>
        <taxon>Chlorellaceae</taxon>
        <taxon>Auxenochlorella</taxon>
    </lineage>
</organism>
<proteinExistence type="predicted"/>
<dbReference type="InterPro" id="IPR001611">
    <property type="entry name" value="Leu-rich_rpt"/>
</dbReference>
<dbReference type="RefSeq" id="XP_011398509.1">
    <property type="nucleotide sequence ID" value="XM_011400207.1"/>
</dbReference>
<protein>
    <submittedName>
        <fullName evidence="2">EIN3-binding F-box protein 1</fullName>
    </submittedName>
</protein>
<sequence length="678" mass="69448">MASGLPYCSPDAGLAPECCLDACEPGLAWPTPCPPPASKGPHPPWSSLPTDVMGAVCAGLAPRDLCCARLACRAWSASLSRTVASLAPRTPRLQALAARFPALQELDLLDLTGCAGVSCRGLAALGPALGRLRHLRLGSCGAGAAGEADAVLRLLGSACARLTDLDLAGFALTGAGLLALAPLGASLETLGLWNCATVPDAELGALAALPRLADLSLRGWHQLTDAGAEALGALPRLVRLDLRACEQLRGEGLAALAAAGGLHTLDLRRCHALTDAGVAAVGRLASLRSLLLDGCWQVTGPGLAGLAGLRNLERLSLQGCRGVYMPDGGALPGLGACAALQSLSLRLCDRLAGGALGFLASLPDLRSLDLSSCRLLTGEDLGPLAGAAKLTTLRAEHCLGLEGRNALAALGACPALQSLFLCGCRKLDGAALGALRPLRDLRLLSLHGCHGVPGLDAGLDAMLAAGPPSHPCLATLSLQGCDSVSDKGVAALGRLPALRTLHLSDCAGVEGRGFGAWGAAGDDGTAPPLAELHLQNCGAVSDAGAAAVARLASLRELRLKACRALTEQGLASLAAGLSNLTTLSLQNMTLTDGGVRPLARLAKLESLELQFWVTALTVLQELTRLDLLYSWQVTDSVLADLAAMPNLRRLNLTGCHRISRAGRESIAHLLPTDRQELS</sequence>
<dbReference type="SUPFAM" id="SSF52047">
    <property type="entry name" value="RNI-like"/>
    <property type="match status" value="1"/>
</dbReference>
<dbReference type="EMBL" id="KL662122">
    <property type="protein sequence ID" value="KFM25613.1"/>
    <property type="molecule type" value="Genomic_DNA"/>
</dbReference>
<dbReference type="GO" id="GO:0005930">
    <property type="term" value="C:axoneme"/>
    <property type="evidence" value="ECO:0007669"/>
    <property type="project" value="UniProtKB-SubCell"/>
</dbReference>
<dbReference type="GO" id="GO:0019005">
    <property type="term" value="C:SCF ubiquitin ligase complex"/>
    <property type="evidence" value="ECO:0007669"/>
    <property type="project" value="TreeGrafter"/>
</dbReference>
<evidence type="ECO:0000313" key="3">
    <source>
        <dbReference type="Proteomes" id="UP000028924"/>
    </source>
</evidence>
<dbReference type="PANTHER" id="PTHR13318">
    <property type="entry name" value="PARTNER OF PAIRED, ISOFORM B-RELATED"/>
    <property type="match status" value="1"/>
</dbReference>
<dbReference type="SMART" id="SM00367">
    <property type="entry name" value="LRR_CC"/>
    <property type="match status" value="12"/>
</dbReference>
<dbReference type="Gene3D" id="3.80.10.10">
    <property type="entry name" value="Ribonuclease Inhibitor"/>
    <property type="match status" value="4"/>
</dbReference>
<dbReference type="SUPFAM" id="SSF81383">
    <property type="entry name" value="F-box domain"/>
    <property type="match status" value="1"/>
</dbReference>
<comment type="subcellular location">
    <subcellularLocation>
        <location evidence="1">Cytoplasm</location>
        <location evidence="1">Cytoskeleton</location>
        <location evidence="1">Cilium axoneme</location>
    </subcellularLocation>
</comment>
<dbReference type="AlphaFoldDB" id="A0A087SIQ9"/>
<accession>A0A087SIQ9</accession>
<evidence type="ECO:0000313" key="2">
    <source>
        <dbReference type="EMBL" id="KFM25613.1"/>
    </source>
</evidence>
<dbReference type="InterPro" id="IPR036047">
    <property type="entry name" value="F-box-like_dom_sf"/>
</dbReference>
<dbReference type="InterPro" id="IPR032675">
    <property type="entry name" value="LRR_dom_sf"/>
</dbReference>
<keyword evidence="3" id="KW-1185">Reference proteome</keyword>
<dbReference type="KEGG" id="apro:F751_2455"/>
<dbReference type="Pfam" id="PF13516">
    <property type="entry name" value="LRR_6"/>
    <property type="match status" value="4"/>
</dbReference>
<dbReference type="InterPro" id="IPR006553">
    <property type="entry name" value="Leu-rich_rpt_Cys-con_subtyp"/>
</dbReference>
<dbReference type="GO" id="GO:0031146">
    <property type="term" value="P:SCF-dependent proteasomal ubiquitin-dependent protein catabolic process"/>
    <property type="evidence" value="ECO:0007669"/>
    <property type="project" value="TreeGrafter"/>
</dbReference>
<dbReference type="PANTHER" id="PTHR13318:SF190">
    <property type="entry name" value="PARTNER OF PAIRED, ISOFORM B"/>
    <property type="match status" value="1"/>
</dbReference>
<gene>
    <name evidence="2" type="ORF">F751_2455</name>
</gene>
<dbReference type="STRING" id="3075.A0A087SIQ9"/>
<dbReference type="OrthoDB" id="544129at2759"/>